<dbReference type="GO" id="GO:0008168">
    <property type="term" value="F:methyltransferase activity"/>
    <property type="evidence" value="ECO:0007669"/>
    <property type="project" value="UniProtKB-KW"/>
</dbReference>
<dbReference type="GO" id="GO:0032259">
    <property type="term" value="P:methylation"/>
    <property type="evidence" value="ECO:0007669"/>
    <property type="project" value="UniProtKB-KW"/>
</dbReference>
<gene>
    <name evidence="1" type="ORF">C2L65_09110</name>
</gene>
<sequence>MRSIVWRIPGLKQLRRSGWLNHKLRLGFGAYWGAFPCREDAVRFLRPSRRATADNEDMAVMNVEAFSTVHSFDWPVMFFMMDLKRRGRLTTVTDLGGHLGVKYHAFRKFLDLPKDTSWQVVDVPAVCKEGRRRQRSGETSLQYFEDSEKTAPCDVLLCSGVLQYLDYSLAEAVARLPSRPRLILLNKVAISKGSAFYTLESLGRARIPYHVTTIADLDRARDALGYRLLSRWSIPDRTAEAATAKGKQLIESIGEAWINTAIAEEASPEIESDTSLSLGS</sequence>
<dbReference type="AlphaFoldDB" id="A0A2I8EJG5"/>
<protein>
    <submittedName>
        <fullName evidence="1">Methyltransferase, TIGR04325 family</fullName>
    </submittedName>
</protein>
<proteinExistence type="predicted"/>
<dbReference type="EMBL" id="CP026111">
    <property type="protein sequence ID" value="AUT59735.1"/>
    <property type="molecule type" value="Genomic_DNA"/>
</dbReference>
<name>A0A2I8EJG5_9BURK</name>
<dbReference type="Proteomes" id="UP000243502">
    <property type="component" value="Chromosome 1"/>
</dbReference>
<evidence type="ECO:0000313" key="1">
    <source>
        <dbReference type="EMBL" id="AUT59735.1"/>
    </source>
</evidence>
<accession>A0A2I8EJG5</accession>
<reference evidence="1 2" key="1">
    <citation type="submission" date="2018-01" db="EMBL/GenBank/DDBJ databases">
        <title>Species boundaries and ecological features among Paraburkholderia terrae DSMZ17804T, P. hospita DSMZ17164T and P. caribensis DSMZ13236T.</title>
        <authorList>
            <person name="Pratama A.A."/>
        </authorList>
    </citation>
    <scope>NUCLEOTIDE SEQUENCE [LARGE SCALE GENOMIC DNA]</scope>
    <source>
        <strain evidence="1 2">DSM 17804</strain>
    </source>
</reference>
<keyword evidence="1" id="KW-0489">Methyltransferase</keyword>
<dbReference type="InterPro" id="IPR027612">
    <property type="entry name" value="Put_MTase_LIC12133"/>
</dbReference>
<organism evidence="1 2">
    <name type="scientific">Paraburkholderia terrae</name>
    <dbReference type="NCBI Taxonomy" id="311230"/>
    <lineage>
        <taxon>Bacteria</taxon>
        <taxon>Pseudomonadati</taxon>
        <taxon>Pseudomonadota</taxon>
        <taxon>Betaproteobacteria</taxon>
        <taxon>Burkholderiales</taxon>
        <taxon>Burkholderiaceae</taxon>
        <taxon>Paraburkholderia</taxon>
    </lineage>
</organism>
<dbReference type="NCBIfam" id="TIGR04325">
    <property type="entry name" value="MTase_LIC12133"/>
    <property type="match status" value="1"/>
</dbReference>
<dbReference type="KEGG" id="pter:C2L65_09110"/>
<keyword evidence="1" id="KW-0808">Transferase</keyword>
<evidence type="ECO:0000313" key="2">
    <source>
        <dbReference type="Proteomes" id="UP000243502"/>
    </source>
</evidence>